<organism evidence="2 3">
    <name type="scientific">Dyadobacter frigoris</name>
    <dbReference type="NCBI Taxonomy" id="2576211"/>
    <lineage>
        <taxon>Bacteria</taxon>
        <taxon>Pseudomonadati</taxon>
        <taxon>Bacteroidota</taxon>
        <taxon>Cytophagia</taxon>
        <taxon>Cytophagales</taxon>
        <taxon>Spirosomataceae</taxon>
        <taxon>Dyadobacter</taxon>
    </lineage>
</organism>
<dbReference type="Proteomes" id="UP000304900">
    <property type="component" value="Unassembled WGS sequence"/>
</dbReference>
<keyword evidence="2" id="KW-0378">Hydrolase</keyword>
<evidence type="ECO:0000313" key="2">
    <source>
        <dbReference type="EMBL" id="TKT90731.1"/>
    </source>
</evidence>
<sequence>MSVKSWFQIKHLLWLVILLLTFQLKTVNGQSPVYFPESKVEQDFRNLLARPAATPQPYSVTSITDSVFIEKGYFHSEAKEKVPFLINKPVFSKLKKLPVIIVLHGTGGSKDDKDIKDLLYHFSKLGFMAIAIDARFHGERAGTDNKNNRRYTEAIIEAWENKDPKKQTHPFFFDTVYDLWKLTDYLLTRSDVEPSRIGMTGISMGGIETWMAASVDKRIKVAVPIIAAQSFKWSLENNRWQGRAGTIRAVHEKAAKDLGDTAVNTENVKALWNKILPGILDEFDCPSMIRLFAPRPLLLLSNAEDQNCPLPGAEIAFNAAKDAYRSKNASAKLKINITPNEPHRFLPQHLKLTSEWFVQWL</sequence>
<dbReference type="RefSeq" id="WP_137341275.1">
    <property type="nucleotide sequence ID" value="NZ_BSQH01000003.1"/>
</dbReference>
<dbReference type="InterPro" id="IPR002925">
    <property type="entry name" value="Dienelactn_hydro"/>
</dbReference>
<keyword evidence="3" id="KW-1185">Reference proteome</keyword>
<dbReference type="EMBL" id="SZVO01000008">
    <property type="protein sequence ID" value="TKT90731.1"/>
    <property type="molecule type" value="Genomic_DNA"/>
</dbReference>
<proteinExistence type="predicted"/>
<feature type="domain" description="Dienelactone hydrolase" evidence="1">
    <location>
        <begin position="95"/>
        <end position="224"/>
    </location>
</feature>
<dbReference type="GO" id="GO:0016787">
    <property type="term" value="F:hydrolase activity"/>
    <property type="evidence" value="ECO:0007669"/>
    <property type="project" value="UniProtKB-KW"/>
</dbReference>
<dbReference type="Pfam" id="PF01738">
    <property type="entry name" value="DLH"/>
    <property type="match status" value="1"/>
</dbReference>
<evidence type="ECO:0000259" key="1">
    <source>
        <dbReference type="Pfam" id="PF01738"/>
    </source>
</evidence>
<dbReference type="SUPFAM" id="SSF53474">
    <property type="entry name" value="alpha/beta-Hydrolases"/>
    <property type="match status" value="1"/>
</dbReference>
<dbReference type="PANTHER" id="PTHR47381">
    <property type="entry name" value="ALPHA/BETA-HYDROLASES SUPERFAMILY PROTEIN"/>
    <property type="match status" value="1"/>
</dbReference>
<dbReference type="Gene3D" id="3.40.50.1820">
    <property type="entry name" value="alpha/beta hydrolase"/>
    <property type="match status" value="1"/>
</dbReference>
<dbReference type="InterPro" id="IPR029058">
    <property type="entry name" value="AB_hydrolase_fold"/>
</dbReference>
<reference evidence="2 3" key="1">
    <citation type="submission" date="2019-05" db="EMBL/GenBank/DDBJ databases">
        <title>Dyadobacter AR-3-8 sp. nov., isolated from arctic soil.</title>
        <authorList>
            <person name="Chaudhary D.K."/>
        </authorList>
    </citation>
    <scope>NUCLEOTIDE SEQUENCE [LARGE SCALE GENOMIC DNA]</scope>
    <source>
        <strain evidence="2 3">AR-3-8</strain>
    </source>
</reference>
<evidence type="ECO:0000313" key="3">
    <source>
        <dbReference type="Proteomes" id="UP000304900"/>
    </source>
</evidence>
<dbReference type="OrthoDB" id="3668964at2"/>
<gene>
    <name evidence="2" type="ORF">FDK13_17325</name>
</gene>
<protein>
    <submittedName>
        <fullName evidence="2">Alpha/beta hydrolase</fullName>
    </submittedName>
</protein>
<dbReference type="AlphaFoldDB" id="A0A4U6D3L9"/>
<name>A0A4U6D3L9_9BACT</name>
<comment type="caution">
    <text evidence="2">The sequence shown here is derived from an EMBL/GenBank/DDBJ whole genome shotgun (WGS) entry which is preliminary data.</text>
</comment>
<accession>A0A4U6D3L9</accession>
<dbReference type="PANTHER" id="PTHR47381:SF3">
    <property type="entry name" value="ALPHA_BETA-HYDROLASES SUPERFAMILY PROTEIN"/>
    <property type="match status" value="1"/>
</dbReference>